<proteinExistence type="predicted"/>
<sequence>MLCPSCGYENSEGSRFCSQCGERLVTASEATKVIPIVPDEDEAGELNPEEKAAVSALPQGSSLLVVRRGPNVGARFLLDRDEITAGRHPHSDVFLDDITVSRHHVKFLRVGDQVLLRDVGSLNGTYVNRSLVDGDILLQDGDEVQIGKFRMVYYAAGHGTR</sequence>
<dbReference type="SUPFAM" id="SSF49879">
    <property type="entry name" value="SMAD/FHA domain"/>
    <property type="match status" value="1"/>
</dbReference>
<evidence type="ECO:0000256" key="1">
    <source>
        <dbReference type="ARBA" id="ARBA00022553"/>
    </source>
</evidence>
<dbReference type="PROSITE" id="PS50006">
    <property type="entry name" value="FHA_DOMAIN"/>
    <property type="match status" value="1"/>
</dbReference>
<dbReference type="AlphaFoldDB" id="A0A1G6GPG7"/>
<dbReference type="InterPro" id="IPR000253">
    <property type="entry name" value="FHA_dom"/>
</dbReference>
<feature type="domain" description="FHA" evidence="2">
    <location>
        <begin position="83"/>
        <end position="132"/>
    </location>
</feature>
<dbReference type="SMART" id="SM00240">
    <property type="entry name" value="FHA"/>
    <property type="match status" value="1"/>
</dbReference>
<dbReference type="Proteomes" id="UP000199086">
    <property type="component" value="Unassembled WGS sequence"/>
</dbReference>
<keyword evidence="1" id="KW-0597">Phosphoprotein</keyword>
<evidence type="ECO:0000313" key="4">
    <source>
        <dbReference type="Proteomes" id="UP000199086"/>
    </source>
</evidence>
<dbReference type="Pfam" id="PF13240">
    <property type="entry name" value="Zn_Ribbon_1"/>
    <property type="match status" value="1"/>
</dbReference>
<dbReference type="Gene3D" id="2.60.200.20">
    <property type="match status" value="1"/>
</dbReference>
<reference evidence="3 4" key="1">
    <citation type="submission" date="2016-06" db="EMBL/GenBank/DDBJ databases">
        <authorList>
            <person name="Olsen C.W."/>
            <person name="Carey S."/>
            <person name="Hinshaw L."/>
            <person name="Karasin A.I."/>
        </authorList>
    </citation>
    <scope>NUCLEOTIDE SEQUENCE [LARGE SCALE GENOMIC DNA]</scope>
    <source>
        <strain evidence="3 4">LZ-22</strain>
    </source>
</reference>
<evidence type="ECO:0000259" key="2">
    <source>
        <dbReference type="PROSITE" id="PS50006"/>
    </source>
</evidence>
<dbReference type="Pfam" id="PF00498">
    <property type="entry name" value="FHA"/>
    <property type="match status" value="1"/>
</dbReference>
<dbReference type="OrthoDB" id="9815925at2"/>
<dbReference type="RefSeq" id="WP_092608818.1">
    <property type="nucleotide sequence ID" value="NZ_FMYF01000004.1"/>
</dbReference>
<dbReference type="STRING" id="1577474.GA0111570_104196"/>
<evidence type="ECO:0000313" key="3">
    <source>
        <dbReference type="EMBL" id="SDB83834.1"/>
    </source>
</evidence>
<protein>
    <submittedName>
        <fullName evidence="3">Forkhead associated (FHA) domain, binds pSer, pThr, pTyr</fullName>
    </submittedName>
</protein>
<accession>A0A1G6GPG7</accession>
<keyword evidence="4" id="KW-1185">Reference proteome</keyword>
<dbReference type="EMBL" id="FMYF01000004">
    <property type="protein sequence ID" value="SDB83834.1"/>
    <property type="molecule type" value="Genomic_DNA"/>
</dbReference>
<dbReference type="InterPro" id="IPR008984">
    <property type="entry name" value="SMAD_FHA_dom_sf"/>
</dbReference>
<organism evidence="3 4">
    <name type="scientific">Raineyella antarctica</name>
    <dbReference type="NCBI Taxonomy" id="1577474"/>
    <lineage>
        <taxon>Bacteria</taxon>
        <taxon>Bacillati</taxon>
        <taxon>Actinomycetota</taxon>
        <taxon>Actinomycetes</taxon>
        <taxon>Propionibacteriales</taxon>
        <taxon>Propionibacteriaceae</taxon>
        <taxon>Raineyella</taxon>
    </lineage>
</organism>
<dbReference type="InterPro" id="IPR026870">
    <property type="entry name" value="Zinc_ribbon_dom"/>
</dbReference>
<gene>
    <name evidence="3" type="ORF">GA0111570_104196</name>
</gene>
<name>A0A1G6GPG7_9ACTN</name>